<organism evidence="1 2">
    <name type="scientific">Naganishia adeliensis</name>
    <dbReference type="NCBI Taxonomy" id="92952"/>
    <lineage>
        <taxon>Eukaryota</taxon>
        <taxon>Fungi</taxon>
        <taxon>Dikarya</taxon>
        <taxon>Basidiomycota</taxon>
        <taxon>Agaricomycotina</taxon>
        <taxon>Tremellomycetes</taxon>
        <taxon>Filobasidiales</taxon>
        <taxon>Filobasidiaceae</taxon>
        <taxon>Naganishia</taxon>
    </lineage>
</organism>
<protein>
    <submittedName>
        <fullName evidence="1">Uncharacterized protein</fullName>
    </submittedName>
</protein>
<sequence>MLPRGFDKNLPDEDEEPAYDEDEYDEEEEEELPVKKGRKVKAMEDKTKKGRYGKDSDDDESLGFTDEESEADEDEDRGEESWGRQYYAKPSNRYARDADDDDYDSDKELSKSLYAQESEALQKSIRRSMKGEEDFGLDEVEEESATKADIVKFSLDREQPTKKAAAPAPPADADPSKLITHLALHDPLKLALARDFPLVVRKLQKTERGIKRMQKDAARAQGAGDMPQLNQGLGWLHYQSLLTYATMLAFYLHLASLPEDQRPNFDTHPILPRLAQLKEGVAMLEDLDFDAASIDGEDEDEEDAEGLDDEEDEDVVTGKAELMARLVGTTGMDWDDADVIWEGGELEDGELDDLREDAAGELSDDDADLDMEEDEEEEIVLPKKKSAKKEKKEKKDKSVDKKSKFVLEEPEFVPSGKNKQAARSRSDDDDAFGDATVLSAADSADKSAKKRSLRFHTSKIAATSARRAAAREARLGGDDDIPYRSKQAARDAVLQRNSAAGDGGEDLDGSEWSEKDRKRAREVMEAEDAVEADDGYYDLVKKRKTEAKQAKKEEYDSSAVQAIVQQRQEEAEETSTGPRSLTRSIEKNRGLTPHRKKSTRNPRVKKREQYEKAKIKVASQRAVYKGGQSTLSGAYAGEKSGISQTSKSRRF</sequence>
<evidence type="ECO:0000313" key="2">
    <source>
        <dbReference type="Proteomes" id="UP001230649"/>
    </source>
</evidence>
<accession>A0ACC2UVA0</accession>
<dbReference type="EMBL" id="JASBWS010000228">
    <property type="protein sequence ID" value="KAJ9090717.1"/>
    <property type="molecule type" value="Genomic_DNA"/>
</dbReference>
<comment type="caution">
    <text evidence="1">The sequence shown here is derived from an EMBL/GenBank/DDBJ whole genome shotgun (WGS) entry which is preliminary data.</text>
</comment>
<evidence type="ECO:0000313" key="1">
    <source>
        <dbReference type="EMBL" id="KAJ9090717.1"/>
    </source>
</evidence>
<proteinExistence type="predicted"/>
<reference evidence="1" key="1">
    <citation type="submission" date="2023-04" db="EMBL/GenBank/DDBJ databases">
        <title>Draft Genome sequencing of Naganishia species isolated from polar environments using Oxford Nanopore Technology.</title>
        <authorList>
            <person name="Leo P."/>
            <person name="Venkateswaran K."/>
        </authorList>
    </citation>
    <scope>NUCLEOTIDE SEQUENCE</scope>
    <source>
        <strain evidence="1">MNA-CCFEE 5262</strain>
    </source>
</reference>
<name>A0ACC2UVA0_9TREE</name>
<keyword evidence="2" id="KW-1185">Reference proteome</keyword>
<gene>
    <name evidence="1" type="ORF">QFC20_007844</name>
</gene>
<dbReference type="Proteomes" id="UP001230649">
    <property type="component" value="Unassembled WGS sequence"/>
</dbReference>